<evidence type="ECO:0000256" key="1">
    <source>
        <dbReference type="ARBA" id="ARBA00022670"/>
    </source>
</evidence>
<name>A0A8J7KVS9_9FIRM</name>
<evidence type="ECO:0000256" key="5">
    <source>
        <dbReference type="ARBA" id="ARBA00023049"/>
    </source>
</evidence>
<evidence type="ECO:0000256" key="6">
    <source>
        <dbReference type="RuleBase" id="RU003435"/>
    </source>
</evidence>
<protein>
    <submittedName>
        <fullName evidence="9">M3 family oligoendopeptidase</fullName>
    </submittedName>
</protein>
<evidence type="ECO:0000256" key="3">
    <source>
        <dbReference type="ARBA" id="ARBA00022801"/>
    </source>
</evidence>
<gene>
    <name evidence="9" type="ORF">I5677_01280</name>
</gene>
<dbReference type="Pfam" id="PF08439">
    <property type="entry name" value="Peptidase_M3_N"/>
    <property type="match status" value="1"/>
</dbReference>
<dbReference type="SUPFAM" id="SSF55486">
    <property type="entry name" value="Metalloproteases ('zincins'), catalytic domain"/>
    <property type="match status" value="1"/>
</dbReference>
<dbReference type="PANTHER" id="PTHR34217:SF1">
    <property type="entry name" value="CARBOXYPEPTIDASE 1"/>
    <property type="match status" value="1"/>
</dbReference>
<dbReference type="InterPro" id="IPR042088">
    <property type="entry name" value="OligoPept_F_C"/>
</dbReference>
<dbReference type="AlphaFoldDB" id="A0A8J7KVS9"/>
<evidence type="ECO:0000313" key="10">
    <source>
        <dbReference type="Proteomes" id="UP000623269"/>
    </source>
</evidence>
<evidence type="ECO:0000259" key="7">
    <source>
        <dbReference type="Pfam" id="PF01432"/>
    </source>
</evidence>
<dbReference type="RefSeq" id="WP_197659739.1">
    <property type="nucleotide sequence ID" value="NZ_JAEAGR010000001.1"/>
</dbReference>
<comment type="similarity">
    <text evidence="6">Belongs to the peptidase M3 family.</text>
</comment>
<dbReference type="InterPro" id="IPR001333">
    <property type="entry name" value="Peptidase_M32_Taq"/>
</dbReference>
<reference evidence="9" key="1">
    <citation type="submission" date="2020-12" db="EMBL/GenBank/DDBJ databases">
        <title>M. sibirica DSM 26468T genome.</title>
        <authorList>
            <person name="Thieme N."/>
            <person name="Rettenmaier R."/>
            <person name="Zverlov V."/>
            <person name="Liebl W."/>
        </authorList>
    </citation>
    <scope>NUCLEOTIDE SEQUENCE</scope>
    <source>
        <strain evidence="9">DSM 26468</strain>
    </source>
</reference>
<dbReference type="GO" id="GO:0004222">
    <property type="term" value="F:metalloendopeptidase activity"/>
    <property type="evidence" value="ECO:0007669"/>
    <property type="project" value="InterPro"/>
</dbReference>
<evidence type="ECO:0000256" key="2">
    <source>
        <dbReference type="ARBA" id="ARBA00022723"/>
    </source>
</evidence>
<dbReference type="Proteomes" id="UP000623269">
    <property type="component" value="Unassembled WGS sequence"/>
</dbReference>
<dbReference type="InterPro" id="IPR013647">
    <property type="entry name" value="OligopepF_N_dom"/>
</dbReference>
<keyword evidence="2 6" id="KW-0479">Metal-binding</keyword>
<dbReference type="GO" id="GO:0004181">
    <property type="term" value="F:metallocarboxypeptidase activity"/>
    <property type="evidence" value="ECO:0007669"/>
    <property type="project" value="InterPro"/>
</dbReference>
<dbReference type="InterPro" id="IPR001567">
    <property type="entry name" value="Pept_M3A_M3B_dom"/>
</dbReference>
<keyword evidence="10" id="KW-1185">Reference proteome</keyword>
<dbReference type="GO" id="GO:0046872">
    <property type="term" value="F:metal ion binding"/>
    <property type="evidence" value="ECO:0007669"/>
    <property type="project" value="UniProtKB-UniRule"/>
</dbReference>
<keyword evidence="1 6" id="KW-0645">Protease</keyword>
<sequence length="587" mass="67664">MNKEWSLDVLYKGYEDEKYKKDWEELKNLTKEITRFSEGLKETPEEETALIKAIEYMEQYQVLGCKLSFYIMLRQSVNTTDSQTVNELNAVEKMLSLSSKPMAAIHKFIAGIEHMDTYMEKHAKLKAYKFFISEIKKEAKHLLSDEVEEVIAKLNISAGSAWSSMQSFLTSTLEVEYRGEVITLPEVRNLAYSDDASVRKDAYYAELQSYEKIKDAISYSLNNIKTQVNTICEFRGYESPLAMTLQQSKMKKETLDAMLEAIREYLPVFHKYLKHKARLLGYHSGLPWFDMFAPMGESNTKFSVEDSKEYLVKHFRGFADDLADMVEEAFDNEWIDFYPKKGKVGGAFCENMPFVKQSRILSNFTGTLKDVVTLAHELGHAYHGMNIQEHLPLNVDYSMPVAETASTFNEAIIMEAAIKETDGSERIALIESQLQDVTQIICDIYSRFLFESAVFEKSKTGFLFADELKEIMLSAQKEAYGDGLDHEYLHPYMWVLKGHYYSENLSFYNFPYAFGGLFARGLYEKYKVEGEEFIPKYRALLNATTVMDVEGAAKEADINLEEPQFWRSSLKTIENLVEEFISATERK</sequence>
<keyword evidence="4 6" id="KW-0862">Zinc</keyword>
<dbReference type="Gene3D" id="1.10.1370.20">
    <property type="entry name" value="Oligoendopeptidase f, C-terminal domain"/>
    <property type="match status" value="1"/>
</dbReference>
<dbReference type="GO" id="GO:0006508">
    <property type="term" value="P:proteolysis"/>
    <property type="evidence" value="ECO:0007669"/>
    <property type="project" value="UniProtKB-KW"/>
</dbReference>
<feature type="domain" description="Peptidase M3A/M3B catalytic" evidence="7">
    <location>
        <begin position="190"/>
        <end position="530"/>
    </location>
</feature>
<keyword evidence="5 6" id="KW-0482">Metalloprotease</keyword>
<proteinExistence type="inferred from homology"/>
<dbReference type="InterPro" id="IPR034006">
    <property type="entry name" value="M3B_PepF_2"/>
</dbReference>
<dbReference type="PANTHER" id="PTHR34217">
    <property type="entry name" value="METAL-DEPENDENT CARBOXYPEPTIDASE"/>
    <property type="match status" value="1"/>
</dbReference>
<organism evidence="9 10">
    <name type="scientific">Mobilitalea sibirica</name>
    <dbReference type="NCBI Taxonomy" id="1462919"/>
    <lineage>
        <taxon>Bacteria</taxon>
        <taxon>Bacillati</taxon>
        <taxon>Bacillota</taxon>
        <taxon>Clostridia</taxon>
        <taxon>Lachnospirales</taxon>
        <taxon>Lachnospiraceae</taxon>
        <taxon>Mobilitalea</taxon>
    </lineage>
</organism>
<dbReference type="EMBL" id="JAEAGR010000001">
    <property type="protein sequence ID" value="MBH1939522.1"/>
    <property type="molecule type" value="Genomic_DNA"/>
</dbReference>
<evidence type="ECO:0000259" key="8">
    <source>
        <dbReference type="Pfam" id="PF08439"/>
    </source>
</evidence>
<feature type="domain" description="Oligopeptidase F N-terminal" evidence="8">
    <location>
        <begin position="113"/>
        <end position="173"/>
    </location>
</feature>
<accession>A0A8J7KVS9</accession>
<evidence type="ECO:0000313" key="9">
    <source>
        <dbReference type="EMBL" id="MBH1939522.1"/>
    </source>
</evidence>
<dbReference type="Gene3D" id="1.20.140.70">
    <property type="entry name" value="Oligopeptidase f, N-terminal domain"/>
    <property type="match status" value="1"/>
</dbReference>
<keyword evidence="3 6" id="KW-0378">Hydrolase</keyword>
<dbReference type="CDD" id="cd09607">
    <property type="entry name" value="M3B_PepF"/>
    <property type="match status" value="1"/>
</dbReference>
<evidence type="ECO:0000256" key="4">
    <source>
        <dbReference type="ARBA" id="ARBA00022833"/>
    </source>
</evidence>
<dbReference type="Pfam" id="PF01432">
    <property type="entry name" value="Peptidase_M3"/>
    <property type="match status" value="1"/>
</dbReference>
<comment type="caution">
    <text evidence="9">The sequence shown here is derived from an EMBL/GenBank/DDBJ whole genome shotgun (WGS) entry which is preliminary data.</text>
</comment>
<comment type="cofactor">
    <cofactor evidence="6">
        <name>Zn(2+)</name>
        <dbReference type="ChEBI" id="CHEBI:29105"/>
    </cofactor>
    <text evidence="6">Binds 1 zinc ion.</text>
</comment>